<comment type="similarity">
    <text evidence="1">Belongs to the outer membrane porin (Opr) (TC 1.B.25) family.</text>
</comment>
<organism evidence="4 5">
    <name type="scientific">Comamonas testosteroni TK102</name>
    <dbReference type="NCBI Taxonomy" id="1392005"/>
    <lineage>
        <taxon>Bacteria</taxon>
        <taxon>Pseudomonadati</taxon>
        <taxon>Pseudomonadota</taxon>
        <taxon>Betaproteobacteria</taxon>
        <taxon>Burkholderiales</taxon>
        <taxon>Comamonadaceae</taxon>
        <taxon>Comamonas</taxon>
    </lineage>
</organism>
<evidence type="ECO:0000256" key="2">
    <source>
        <dbReference type="ARBA" id="ARBA00022448"/>
    </source>
</evidence>
<dbReference type="AlphaFoldDB" id="A0A076PT00"/>
<name>A0A076PT00_COMTE</name>
<evidence type="ECO:0000256" key="1">
    <source>
        <dbReference type="ARBA" id="ARBA00009075"/>
    </source>
</evidence>
<evidence type="ECO:0000313" key="5">
    <source>
        <dbReference type="Proteomes" id="UP000028782"/>
    </source>
</evidence>
<evidence type="ECO:0000313" key="4">
    <source>
        <dbReference type="EMBL" id="AIJ47811.1"/>
    </source>
</evidence>
<proteinExistence type="inferred from homology"/>
<keyword evidence="3" id="KW-0732">Signal</keyword>
<dbReference type="Gene3D" id="2.40.160.10">
    <property type="entry name" value="Porin"/>
    <property type="match status" value="1"/>
</dbReference>
<dbReference type="PANTHER" id="PTHR34596:SF2">
    <property type="entry name" value="CHITOPORIN"/>
    <property type="match status" value="1"/>
</dbReference>
<dbReference type="GO" id="GO:0016020">
    <property type="term" value="C:membrane"/>
    <property type="evidence" value="ECO:0007669"/>
    <property type="project" value="InterPro"/>
</dbReference>
<dbReference type="InterPro" id="IPR005318">
    <property type="entry name" value="OM_porin_bac"/>
</dbReference>
<reference evidence="4 5" key="1">
    <citation type="journal article" date="2014" name="Genome Announc.">
        <title>Complete Genome Sequence of Polychlorinated Biphenyl Degrader Comamonas testosteroni TK102 (NBRC 109938).</title>
        <authorList>
            <person name="Fukuda K."/>
            <person name="Hosoyama A."/>
            <person name="Tsuchikane K."/>
            <person name="Ohji S."/>
            <person name="Yamazoe A."/>
            <person name="Fujita N."/>
            <person name="Shintani M."/>
            <person name="Kimbara K."/>
        </authorList>
    </citation>
    <scope>NUCLEOTIDE SEQUENCE [LARGE SCALE GENOMIC DNA]</scope>
    <source>
        <strain evidence="4">TK102</strain>
    </source>
</reference>
<dbReference type="KEGG" id="ctes:O987_18520"/>
<dbReference type="EMBL" id="CP006704">
    <property type="protein sequence ID" value="AIJ47811.1"/>
    <property type="molecule type" value="Genomic_DNA"/>
</dbReference>
<evidence type="ECO:0000256" key="3">
    <source>
        <dbReference type="ARBA" id="ARBA00022729"/>
    </source>
</evidence>
<dbReference type="HOGENOM" id="CLU_042378_2_0_4"/>
<dbReference type="InterPro" id="IPR023614">
    <property type="entry name" value="Porin_dom_sf"/>
</dbReference>
<protein>
    <submittedName>
        <fullName evidence="4">Porin</fullName>
    </submittedName>
</protein>
<dbReference type="Proteomes" id="UP000028782">
    <property type="component" value="Chromosome"/>
</dbReference>
<keyword evidence="2" id="KW-0813">Transport</keyword>
<gene>
    <name evidence="4" type="ORF">O987_18520</name>
</gene>
<sequence>MANEIRPIGPAAATEKIHSMRVRVCRLWALRTVMLCASGGAVAGAQDDAKGFVEGAALHMQNRMLLEQLDYQKGSSFRAASGQRGQTLARESAYGLMLNYESGYTQGVLGLGLDAHAYGAVNLGTQAEHARATPRYVAKDGQEIADSFGRAGAALKARISSTELKVGEMRTKTPIFSSSDTRLLPESNRGWQVTSRDIPTLTLQAGRFTGWADRNARKNGADLLGNYSGVTSGSFSFVGAAWDTPVPHLTLSSYYGQYADNWNTAYLGSFYKLPLSDKRALSFNLNLYRSTDTGRARSGEIDTTTWSLMSSYVAGAHRFGLGYQKVNGNNPFDYVNRGSIWLENAMQLSDFNGPREASWQLKYDVDLGSIATPGLSAGVAYTRGSGIDNSRLNAVYASYLGYSGTQGKHWERDLLLRYTVQHGAAKHLNLQLRYGVHRTNKAQGEANMNQLRLQAELPFKIL</sequence>
<dbReference type="Pfam" id="PF03573">
    <property type="entry name" value="OprD"/>
    <property type="match status" value="1"/>
</dbReference>
<dbReference type="PANTHER" id="PTHR34596">
    <property type="entry name" value="CHITOPORIN"/>
    <property type="match status" value="1"/>
</dbReference>
<dbReference type="GO" id="GO:0015288">
    <property type="term" value="F:porin activity"/>
    <property type="evidence" value="ECO:0007669"/>
    <property type="project" value="TreeGrafter"/>
</dbReference>
<accession>A0A076PT00</accession>